<dbReference type="SUPFAM" id="SSF52218">
    <property type="entry name" value="Flavoproteins"/>
    <property type="match status" value="1"/>
</dbReference>
<sequence length="159" mass="17938">MMVKQALIVYYSQFNNTTKLAKLIQDATKASALRLHVADSVYPNNMEATGRIYQKQLTQHQLPTLINSLPRLNQYDVILVGGPVWNGNVAAPVIEFLRNIQGYQGLIAPFSTAWSDSDHYQENFVNWAGRLQVADGFHITTHGSHQFKANNLAAWLRKL</sequence>
<dbReference type="RefSeq" id="WP_272208717.1">
    <property type="nucleotide sequence ID" value="NZ_JAQOMV010000034.1"/>
</dbReference>
<dbReference type="Gene3D" id="3.40.50.360">
    <property type="match status" value="1"/>
</dbReference>
<dbReference type="PANTHER" id="PTHR39201">
    <property type="entry name" value="EXPORTED PROTEIN-RELATED"/>
    <property type="match status" value="1"/>
</dbReference>
<evidence type="ECO:0000313" key="1">
    <source>
        <dbReference type="EMBL" id="MDC2830781.1"/>
    </source>
</evidence>
<dbReference type="AlphaFoldDB" id="A0AAJ1HWQ1"/>
<dbReference type="Proteomes" id="UP001220670">
    <property type="component" value="Unassembled WGS sequence"/>
</dbReference>
<reference evidence="1" key="1">
    <citation type="submission" date="2023-01" db="EMBL/GenBank/DDBJ databases">
        <title>Genome analysis of 13 Lactobacillus isolated from gut of wild boar.</title>
        <authorList>
            <person name="Papp P."/>
            <person name="Libisch B."/>
            <person name="Nagy T."/>
            <person name="Olasz F."/>
        </authorList>
    </citation>
    <scope>NUCLEOTIDE SEQUENCE</scope>
    <source>
        <strain evidence="1">F146</strain>
    </source>
</reference>
<organism evidence="1 2">
    <name type="scientific">Limosilactobacillus mucosae</name>
    <name type="common">Lactobacillus mucosae</name>
    <dbReference type="NCBI Taxonomy" id="97478"/>
    <lineage>
        <taxon>Bacteria</taxon>
        <taxon>Bacillati</taxon>
        <taxon>Bacillota</taxon>
        <taxon>Bacilli</taxon>
        <taxon>Lactobacillales</taxon>
        <taxon>Lactobacillaceae</taxon>
        <taxon>Limosilactobacillus</taxon>
    </lineage>
</organism>
<comment type="caution">
    <text evidence="1">The sequence shown here is derived from an EMBL/GenBank/DDBJ whole genome shotgun (WGS) entry which is preliminary data.</text>
</comment>
<accession>A0AAJ1HWQ1</accession>
<protein>
    <submittedName>
        <fullName evidence="1">Flavodoxin</fullName>
    </submittedName>
</protein>
<dbReference type="InterPro" id="IPR029039">
    <property type="entry name" value="Flavoprotein-like_sf"/>
</dbReference>
<name>A0AAJ1HWQ1_LIMMU</name>
<gene>
    <name evidence="1" type="ORF">PO250_10915</name>
</gene>
<dbReference type="PANTHER" id="PTHR39201:SF1">
    <property type="entry name" value="FLAVODOXIN-LIKE DOMAIN-CONTAINING PROTEIN"/>
    <property type="match status" value="1"/>
</dbReference>
<dbReference type="EMBL" id="JAQONE010000028">
    <property type="protein sequence ID" value="MDC2830781.1"/>
    <property type="molecule type" value="Genomic_DNA"/>
</dbReference>
<proteinExistence type="predicted"/>
<evidence type="ECO:0000313" key="2">
    <source>
        <dbReference type="Proteomes" id="UP001220670"/>
    </source>
</evidence>